<accession>A0A2X0MIF3</accession>
<dbReference type="AlphaFoldDB" id="A0A2X0MIF3"/>
<evidence type="ECO:0000313" key="3">
    <source>
        <dbReference type="Proteomes" id="UP000249464"/>
    </source>
</evidence>
<evidence type="ECO:0000256" key="1">
    <source>
        <dbReference type="SAM" id="MobiDB-lite"/>
    </source>
</evidence>
<name>A0A2X0MIF3_9BASI</name>
<sequence length="260" mass="29446">MGPAGRVPHRHEQAHESVPSASLVRLEPEPLLGEGVQGMGRVVGHDFAVRVGRLPRSRVHRFLYVRRSYTEHHLAKAPLATGGGGPHAFLSFDVAVTHRTDMHLMRRDFIKLFNAKHSDLDPPLRSSDALAVRLLPFGGLRTFQPDRTDFIERRDRRIQPGYLTPEELQHLEKKGIRFGASDASVGFQHVMDTRTPSAPDPSDLLGLPSLIDQSISGTFVWPEERVVFPKRPLKQVTLEPDEDDEQWWVRAIGVRRLRDF</sequence>
<evidence type="ECO:0000313" key="2">
    <source>
        <dbReference type="EMBL" id="SGY93299.1"/>
    </source>
</evidence>
<protein>
    <submittedName>
        <fullName evidence="2">BQ5605_C037g11582 protein</fullName>
    </submittedName>
</protein>
<reference evidence="2 3" key="1">
    <citation type="submission" date="2016-11" db="EMBL/GenBank/DDBJ databases">
        <authorList>
            <person name="Jaros S."/>
            <person name="Januszkiewicz K."/>
            <person name="Wedrychowicz H."/>
        </authorList>
    </citation>
    <scope>NUCLEOTIDE SEQUENCE [LARGE SCALE GENOMIC DNA]</scope>
</reference>
<proteinExistence type="predicted"/>
<keyword evidence="3" id="KW-1185">Reference proteome</keyword>
<feature type="region of interest" description="Disordered" evidence="1">
    <location>
        <begin position="1"/>
        <end position="22"/>
    </location>
</feature>
<organism evidence="2 3">
    <name type="scientific">Microbotryum silenes-dioicae</name>
    <dbReference type="NCBI Taxonomy" id="796604"/>
    <lineage>
        <taxon>Eukaryota</taxon>
        <taxon>Fungi</taxon>
        <taxon>Dikarya</taxon>
        <taxon>Basidiomycota</taxon>
        <taxon>Pucciniomycotina</taxon>
        <taxon>Microbotryomycetes</taxon>
        <taxon>Microbotryales</taxon>
        <taxon>Microbotryaceae</taxon>
        <taxon>Microbotryum</taxon>
    </lineage>
</organism>
<gene>
    <name evidence="2" type="primary">BQ5605_C037g11582</name>
    <name evidence="2" type="ORF">BQ5605_C037G11582</name>
</gene>
<dbReference type="Proteomes" id="UP000249464">
    <property type="component" value="Unassembled WGS sequence"/>
</dbReference>
<dbReference type="EMBL" id="FQNC01000062">
    <property type="protein sequence ID" value="SGY93299.1"/>
    <property type="molecule type" value="Genomic_DNA"/>
</dbReference>